<organism evidence="2 3">
    <name type="scientific">Rhizopogon vesiculosus</name>
    <dbReference type="NCBI Taxonomy" id="180088"/>
    <lineage>
        <taxon>Eukaryota</taxon>
        <taxon>Fungi</taxon>
        <taxon>Dikarya</taxon>
        <taxon>Basidiomycota</taxon>
        <taxon>Agaricomycotina</taxon>
        <taxon>Agaricomycetes</taxon>
        <taxon>Agaricomycetidae</taxon>
        <taxon>Boletales</taxon>
        <taxon>Suillineae</taxon>
        <taxon>Rhizopogonaceae</taxon>
        <taxon>Rhizopogon</taxon>
    </lineage>
</organism>
<keyword evidence="3" id="KW-1185">Reference proteome</keyword>
<dbReference type="PANTHER" id="PTHR36681:SF3">
    <property type="entry name" value="NUCLEAR GTPASE, GERMINAL CENTER-ASSOCIATED, TANDEM DUPLICATE 3"/>
    <property type="match status" value="1"/>
</dbReference>
<keyword evidence="1" id="KW-0175">Coiled coil</keyword>
<sequence length="727" mass="82892">MDQVRDSETQHISPDQVKRCYDIICGTNTKLSMDFELKGANFRNRENNDKDMRGWKADAEKLGSMDPRARKLASIGRTGAGKSTAINALLGAPALSTRADVYPHLRALQFPPPPQDTNTLLQQESVATILGTEIQLKGTSFDTLESEETPAILDFLRPFVWRLVDSVRIYGAFDVLSSSAVTLVDVPGFGDANKTRTKRTEEYLKRADVVVLVADIKRAADDQAIRDYFEKFLRQMILDQRMQSMIIVLTGADVPTSEDQLHYLDTKQHNVIQLMREHIDRLSNNMDELEREQVNLRLNAMDGPAGMVRRWREIEECRRQLTIALATKDTYVALQRSARVKEAFLHLYRQVYYSVTKGSEPVPEPPSLPIFCVGSTDFNKLRVLGMDRRRTALSPLVFTDQEDTGIPQLCRHIQDFGYKQVLSDISTLVANCHTLWEDIESFYLSSRQDSRLASYESAARSFVDVLRDSINEARKETGGKIDDGINKLERALRIEAEKAAKRNIGIIELLSDDYRFQGYRALMRREGEWRSDDLNEDLVDGIFDGSASRSGVWHKFFNDSMGSELKLLVEAILKHCDEAMQSIKKRAQRVTTIVTRVNKACELIHPQHMLDCARQEYLSGVLKMQRELSRGPFKELIRDELKYHYLKVGAECGAGMYKRMKDLNEEQFGQQKGKELYTRLIDRVMKSIRMTRNNGETALDEALDRLYSSINRSLICMQGNSPIANAK</sequence>
<dbReference type="Gene3D" id="3.40.50.300">
    <property type="entry name" value="P-loop containing nucleotide triphosphate hydrolases"/>
    <property type="match status" value="1"/>
</dbReference>
<dbReference type="SUPFAM" id="SSF52540">
    <property type="entry name" value="P-loop containing nucleoside triphosphate hydrolases"/>
    <property type="match status" value="1"/>
</dbReference>
<gene>
    <name evidence="2" type="ORF">AZE42_03054</name>
</gene>
<accession>A0A1J8PQZ3</accession>
<dbReference type="AlphaFoldDB" id="A0A1J8PQZ3"/>
<comment type="caution">
    <text evidence="2">The sequence shown here is derived from an EMBL/GenBank/DDBJ whole genome shotgun (WGS) entry which is preliminary data.</text>
</comment>
<reference evidence="2 3" key="1">
    <citation type="submission" date="2016-03" db="EMBL/GenBank/DDBJ databases">
        <title>Comparative genomics of the ectomycorrhizal sister species Rhizopogon vinicolor and Rhizopogon vesiculosus (Basidiomycota: Boletales) reveals a divergence of the mating type B locus.</title>
        <authorList>
            <person name="Mujic A.B."/>
            <person name="Kuo A."/>
            <person name="Tritt A."/>
            <person name="Lipzen A."/>
            <person name="Chen C."/>
            <person name="Johnson J."/>
            <person name="Sharma A."/>
            <person name="Barry K."/>
            <person name="Grigoriev I.V."/>
            <person name="Spatafora J.W."/>
        </authorList>
    </citation>
    <scope>NUCLEOTIDE SEQUENCE [LARGE SCALE GENOMIC DNA]</scope>
    <source>
        <strain evidence="2 3">AM-OR11-056</strain>
    </source>
</reference>
<dbReference type="Proteomes" id="UP000183567">
    <property type="component" value="Unassembled WGS sequence"/>
</dbReference>
<dbReference type="PANTHER" id="PTHR36681">
    <property type="entry name" value="NUCLEAR GTPASE, GERMINAL CENTER-ASSOCIATED, TANDEM DUPLICATE 3"/>
    <property type="match status" value="1"/>
</dbReference>
<dbReference type="OrthoDB" id="3598281at2759"/>
<name>A0A1J8PQZ3_9AGAM</name>
<protein>
    <submittedName>
        <fullName evidence="2">Uncharacterized protein</fullName>
    </submittedName>
</protein>
<feature type="coiled-coil region" evidence="1">
    <location>
        <begin position="272"/>
        <end position="299"/>
    </location>
</feature>
<proteinExistence type="predicted"/>
<evidence type="ECO:0000313" key="3">
    <source>
        <dbReference type="Proteomes" id="UP000183567"/>
    </source>
</evidence>
<dbReference type="EMBL" id="LVVM01005320">
    <property type="protein sequence ID" value="OJA10927.1"/>
    <property type="molecule type" value="Genomic_DNA"/>
</dbReference>
<evidence type="ECO:0000256" key="1">
    <source>
        <dbReference type="SAM" id="Coils"/>
    </source>
</evidence>
<evidence type="ECO:0000313" key="2">
    <source>
        <dbReference type="EMBL" id="OJA10927.1"/>
    </source>
</evidence>
<dbReference type="InterPro" id="IPR027417">
    <property type="entry name" value="P-loop_NTPase"/>
</dbReference>